<dbReference type="Proteomes" id="UP000199421">
    <property type="component" value="Unassembled WGS sequence"/>
</dbReference>
<dbReference type="Pfam" id="PF00908">
    <property type="entry name" value="dTDP_sugar_isom"/>
    <property type="match status" value="1"/>
</dbReference>
<accession>A0A1H7VN13</accession>
<dbReference type="GO" id="GO:0008830">
    <property type="term" value="F:dTDP-4-dehydrorhamnose 3,5-epimerase activity"/>
    <property type="evidence" value="ECO:0007669"/>
    <property type="project" value="UniProtKB-UniRule"/>
</dbReference>
<dbReference type="STRING" id="407022.SAMN05661044_04250"/>
<dbReference type="OrthoDB" id="9800680at2"/>
<evidence type="ECO:0000256" key="6">
    <source>
        <dbReference type="PIRSR" id="PIRSR600888-3"/>
    </source>
</evidence>
<dbReference type="GO" id="GO:0005829">
    <property type="term" value="C:cytosol"/>
    <property type="evidence" value="ECO:0007669"/>
    <property type="project" value="TreeGrafter"/>
</dbReference>
<comment type="pathway">
    <text evidence="7">Carbohydrate biosynthesis; dTDP-L-rhamnose biosynthesis.</text>
</comment>
<dbReference type="SUPFAM" id="SSF51182">
    <property type="entry name" value="RmlC-like cupins"/>
    <property type="match status" value="1"/>
</dbReference>
<evidence type="ECO:0000313" key="8">
    <source>
        <dbReference type="EMBL" id="SEM10207.1"/>
    </source>
</evidence>
<sequence>MEFIKTPIEGLIVIEPKIWKDSRGHFFETYNEEIFKRNGINEHFVQDNQSLSSRGSLRGLHAQGGLNAQGKLVRVIKGSVLDVAVDIRTNSATFGQSFQLELSESNAKMLWIPVGFLHGFVSLENDTIFTYKVTGRYDKDNEYGVRYDDPTFRITWPLEGKELIVSEKDLQLPLFQDTENPF</sequence>
<dbReference type="EC" id="5.1.3.13" evidence="3 7"/>
<feature type="active site" description="Proton acceptor" evidence="5">
    <location>
        <position position="61"/>
    </location>
</feature>
<reference evidence="9" key="1">
    <citation type="submission" date="2016-10" db="EMBL/GenBank/DDBJ databases">
        <authorList>
            <person name="Varghese N."/>
            <person name="Submissions S."/>
        </authorList>
    </citation>
    <scope>NUCLEOTIDE SEQUENCE [LARGE SCALE GENOMIC DNA]</scope>
    <source>
        <strain evidence="9">DSM 18733</strain>
    </source>
</reference>
<evidence type="ECO:0000256" key="7">
    <source>
        <dbReference type="RuleBase" id="RU364069"/>
    </source>
</evidence>
<dbReference type="InterPro" id="IPR014710">
    <property type="entry name" value="RmlC-like_jellyroll"/>
</dbReference>
<name>A0A1H7VN13_OLID1</name>
<dbReference type="GO" id="GO:0019305">
    <property type="term" value="P:dTDP-rhamnose biosynthetic process"/>
    <property type="evidence" value="ECO:0007669"/>
    <property type="project" value="UniProtKB-UniRule"/>
</dbReference>
<dbReference type="EMBL" id="FOAF01000007">
    <property type="protein sequence ID" value="SEM10207.1"/>
    <property type="molecule type" value="Genomic_DNA"/>
</dbReference>
<comment type="catalytic activity">
    <reaction evidence="1 7">
        <text>dTDP-4-dehydro-6-deoxy-alpha-D-glucose = dTDP-4-dehydro-beta-L-rhamnose</text>
        <dbReference type="Rhea" id="RHEA:16969"/>
        <dbReference type="ChEBI" id="CHEBI:57649"/>
        <dbReference type="ChEBI" id="CHEBI:62830"/>
        <dbReference type="EC" id="5.1.3.13"/>
    </reaction>
</comment>
<comment type="similarity">
    <text evidence="7">Belongs to the dTDP-4-dehydrorhamnose 3,5-epimerase family.</text>
</comment>
<evidence type="ECO:0000256" key="5">
    <source>
        <dbReference type="PIRSR" id="PIRSR600888-1"/>
    </source>
</evidence>
<dbReference type="NCBIfam" id="TIGR01221">
    <property type="entry name" value="rmlC"/>
    <property type="match status" value="1"/>
</dbReference>
<evidence type="ECO:0000256" key="1">
    <source>
        <dbReference type="ARBA" id="ARBA00001298"/>
    </source>
</evidence>
<dbReference type="PANTHER" id="PTHR21047:SF2">
    <property type="entry name" value="THYMIDINE DIPHOSPHO-4-KETO-RHAMNOSE 3,5-EPIMERASE"/>
    <property type="match status" value="1"/>
</dbReference>
<dbReference type="GO" id="GO:0000271">
    <property type="term" value="P:polysaccharide biosynthetic process"/>
    <property type="evidence" value="ECO:0007669"/>
    <property type="project" value="TreeGrafter"/>
</dbReference>
<dbReference type="InterPro" id="IPR011051">
    <property type="entry name" value="RmlC_Cupin_sf"/>
</dbReference>
<feature type="active site" description="Proton donor" evidence="5">
    <location>
        <position position="131"/>
    </location>
</feature>
<keyword evidence="9" id="KW-1185">Reference proteome</keyword>
<dbReference type="PANTHER" id="PTHR21047">
    <property type="entry name" value="DTDP-6-DEOXY-D-GLUCOSE-3,5 EPIMERASE"/>
    <property type="match status" value="1"/>
</dbReference>
<feature type="site" description="Participates in a stacking interaction with the thymidine ring of dTDP-4-oxo-6-deoxyglucose" evidence="6">
    <location>
        <position position="137"/>
    </location>
</feature>
<dbReference type="UniPathway" id="UPA00124"/>
<comment type="subunit">
    <text evidence="7">Homodimer.</text>
</comment>
<evidence type="ECO:0000256" key="3">
    <source>
        <dbReference type="ARBA" id="ARBA00012098"/>
    </source>
</evidence>
<organism evidence="8 9">
    <name type="scientific">Olivibacter domesticus</name>
    <name type="common">Pseudosphingobacterium domesticum</name>
    <dbReference type="NCBI Taxonomy" id="407022"/>
    <lineage>
        <taxon>Bacteria</taxon>
        <taxon>Pseudomonadati</taxon>
        <taxon>Bacteroidota</taxon>
        <taxon>Sphingobacteriia</taxon>
        <taxon>Sphingobacteriales</taxon>
        <taxon>Sphingobacteriaceae</taxon>
        <taxon>Olivibacter</taxon>
    </lineage>
</organism>
<dbReference type="InterPro" id="IPR000888">
    <property type="entry name" value="RmlC-like"/>
</dbReference>
<dbReference type="CDD" id="cd00438">
    <property type="entry name" value="cupin_RmlC"/>
    <property type="match status" value="1"/>
</dbReference>
<evidence type="ECO:0000256" key="4">
    <source>
        <dbReference type="ARBA" id="ARBA00019595"/>
    </source>
</evidence>
<dbReference type="Gene3D" id="2.60.120.10">
    <property type="entry name" value="Jelly Rolls"/>
    <property type="match status" value="1"/>
</dbReference>
<proteinExistence type="inferred from homology"/>
<dbReference type="RefSeq" id="WP_093328613.1">
    <property type="nucleotide sequence ID" value="NZ_FOAF01000007.1"/>
</dbReference>
<evidence type="ECO:0000313" key="9">
    <source>
        <dbReference type="Proteomes" id="UP000199421"/>
    </source>
</evidence>
<dbReference type="AlphaFoldDB" id="A0A1H7VN13"/>
<evidence type="ECO:0000256" key="2">
    <source>
        <dbReference type="ARBA" id="ARBA00001997"/>
    </source>
</evidence>
<comment type="function">
    <text evidence="2 7">Catalyzes the epimerization of the C3' and C5'positions of dTDP-6-deoxy-D-xylo-4-hexulose, forming dTDP-6-deoxy-L-lyxo-4-hexulose.</text>
</comment>
<protein>
    <recommendedName>
        <fullName evidence="4 7">dTDP-4-dehydrorhamnose 3,5-epimerase</fullName>
        <ecNumber evidence="3 7">5.1.3.13</ecNumber>
    </recommendedName>
    <alternativeName>
        <fullName evidence="7">Thymidine diphospho-4-keto-rhamnose 3,5-epimerase</fullName>
    </alternativeName>
</protein>
<gene>
    <name evidence="8" type="ORF">SAMN05661044_04250</name>
</gene>
<keyword evidence="7" id="KW-0413">Isomerase</keyword>